<name>A0A6C0E9E0_9ZZZZ</name>
<dbReference type="Gene3D" id="3.10.110.10">
    <property type="entry name" value="Ubiquitin Conjugating Enzyme"/>
    <property type="match status" value="2"/>
</dbReference>
<dbReference type="PANTHER" id="PTHR46116">
    <property type="entry name" value="(E3-INDEPENDENT) E2 UBIQUITIN-CONJUGATING ENZYME"/>
    <property type="match status" value="1"/>
</dbReference>
<sequence length="701" mass="82107">MQLMEMEKSINKWAKDHPEANIKNVSYDDKSVIFQIGAKRFKIEEVIMNKKYFIVKTEPIERLKWIDKLNLLSIQNDISVSRILRTIVKNNVEPISKEYLTQKKKLELYDLIVSSHTPVDKFPELKINKLFPKNVIADMIINEYIENMSNDNLELNLLDNNIYCWEVKLKMSISTVIVHIYFNDNYYPNYPPIIEVVSPNFLNNLSYRISNSKMFNFHYWNPSNKITKLLNRVIDIINKWGVVNDKSSVLHPIEKKIAILANYVNNTIDDEIDRDINFIPYLNLIKVIRKNNHNGTGYLKDNASKVWNVEEYLNIKEQQKQKIRTLILDIIDDIKKEDISKINKILNRSILKGFINEQLDVPLLEIENNKNYDAYFNLLDCLAKSETISFFKNGIYDTLKKLKDESENALRYNKNNRLAKKIILLYNTVDTIYNEETDTCTDSIEETDSKYVKTMKQYKLRLIQIRVGNHYYASHYHKQMPAKTIQRLSNEIPALENSLPIADNSSIFLCVDEEHINFMKVLIIGPPDTPYENGCFIFDMFIPDKYPNVAPNIRVKNTGNVKMNPNLNEDGSICLSILDTYVGDTAKGSEKWIPQISTIYQVLMSIQGQILVEKPWLNGVEHYSTYDDKMSLDYNKGIYGYTMQYAMIDLLDKCQYPEFDEVIKNHFRLKKEEILNTCKKWADMNKTLKSKYKKLKLLLSS</sequence>
<dbReference type="PROSITE" id="PS50127">
    <property type="entry name" value="UBC_2"/>
    <property type="match status" value="1"/>
</dbReference>
<dbReference type="InterPro" id="IPR016135">
    <property type="entry name" value="UBQ-conjugating_enzyme/RWD"/>
</dbReference>
<evidence type="ECO:0000313" key="4">
    <source>
        <dbReference type="EMBL" id="QHT25746.1"/>
    </source>
</evidence>
<dbReference type="AlphaFoldDB" id="A0A6C0E9E0"/>
<dbReference type="GO" id="GO:0016740">
    <property type="term" value="F:transferase activity"/>
    <property type="evidence" value="ECO:0007669"/>
    <property type="project" value="UniProtKB-KW"/>
</dbReference>
<evidence type="ECO:0000259" key="3">
    <source>
        <dbReference type="PROSITE" id="PS50127"/>
    </source>
</evidence>
<feature type="domain" description="UBC core" evidence="3">
    <location>
        <begin position="483"/>
        <end position="647"/>
    </location>
</feature>
<keyword evidence="2" id="KW-0833">Ubl conjugation pathway</keyword>
<dbReference type="PANTHER" id="PTHR46116:SF39">
    <property type="entry name" value="BACULOVIRAL IAP REPEAT-CONTAINING PROTEIN 6"/>
    <property type="match status" value="1"/>
</dbReference>
<accession>A0A6C0E9E0</accession>
<reference evidence="4" key="1">
    <citation type="journal article" date="2020" name="Nature">
        <title>Giant virus diversity and host interactions through global metagenomics.</title>
        <authorList>
            <person name="Schulz F."/>
            <person name="Roux S."/>
            <person name="Paez-Espino D."/>
            <person name="Jungbluth S."/>
            <person name="Walsh D.A."/>
            <person name="Denef V.J."/>
            <person name="McMahon K.D."/>
            <person name="Konstantinidis K.T."/>
            <person name="Eloe-Fadrosh E.A."/>
            <person name="Kyrpides N.C."/>
            <person name="Woyke T."/>
        </authorList>
    </citation>
    <scope>NUCLEOTIDE SEQUENCE</scope>
    <source>
        <strain evidence="4">GVMAG-M-3300023179-27</strain>
    </source>
</reference>
<proteinExistence type="predicted"/>
<dbReference type="EMBL" id="MN739774">
    <property type="protein sequence ID" value="QHT25746.1"/>
    <property type="molecule type" value="Genomic_DNA"/>
</dbReference>
<dbReference type="InterPro" id="IPR000608">
    <property type="entry name" value="UBC"/>
</dbReference>
<evidence type="ECO:0000256" key="1">
    <source>
        <dbReference type="ARBA" id="ARBA00022679"/>
    </source>
</evidence>
<protein>
    <recommendedName>
        <fullName evidence="3">UBC core domain-containing protein</fullName>
    </recommendedName>
</protein>
<dbReference type="SMART" id="SM00212">
    <property type="entry name" value="UBCc"/>
    <property type="match status" value="1"/>
</dbReference>
<evidence type="ECO:0000256" key="2">
    <source>
        <dbReference type="ARBA" id="ARBA00022786"/>
    </source>
</evidence>
<keyword evidence="1" id="KW-0808">Transferase</keyword>
<dbReference type="SUPFAM" id="SSF54495">
    <property type="entry name" value="UBC-like"/>
    <property type="match status" value="2"/>
</dbReference>
<dbReference type="Pfam" id="PF00179">
    <property type="entry name" value="UQ_con"/>
    <property type="match status" value="1"/>
</dbReference>
<organism evidence="4">
    <name type="scientific">viral metagenome</name>
    <dbReference type="NCBI Taxonomy" id="1070528"/>
    <lineage>
        <taxon>unclassified sequences</taxon>
        <taxon>metagenomes</taxon>
        <taxon>organismal metagenomes</taxon>
    </lineage>
</organism>